<proteinExistence type="predicted"/>
<evidence type="ECO:0000313" key="2">
    <source>
        <dbReference type="WBParaSite" id="TCNE_0000501101-mRNA-1"/>
    </source>
</evidence>
<protein>
    <submittedName>
        <fullName evidence="2">Mediator of RNA polymerase II transcription subunit 7</fullName>
    </submittedName>
</protein>
<dbReference type="WBParaSite" id="TCNE_0000501101-mRNA-1">
    <property type="protein sequence ID" value="TCNE_0000501101-mRNA-1"/>
    <property type="gene ID" value="TCNE_0000501101"/>
</dbReference>
<dbReference type="Proteomes" id="UP000050794">
    <property type="component" value="Unassembled WGS sequence"/>
</dbReference>
<organism evidence="1 2">
    <name type="scientific">Toxocara canis</name>
    <name type="common">Canine roundworm</name>
    <dbReference type="NCBI Taxonomy" id="6265"/>
    <lineage>
        <taxon>Eukaryota</taxon>
        <taxon>Metazoa</taxon>
        <taxon>Ecdysozoa</taxon>
        <taxon>Nematoda</taxon>
        <taxon>Chromadorea</taxon>
        <taxon>Rhabditida</taxon>
        <taxon>Spirurina</taxon>
        <taxon>Ascaridomorpha</taxon>
        <taxon>Ascaridoidea</taxon>
        <taxon>Toxocaridae</taxon>
        <taxon>Toxocara</taxon>
    </lineage>
</organism>
<name>A0A183U941_TOXCA</name>
<dbReference type="AlphaFoldDB" id="A0A183U941"/>
<sequence>LDYLDSTLGNLHPALNYLGPALHQFDYELS</sequence>
<accession>A0A183U941</accession>
<reference evidence="2" key="1">
    <citation type="submission" date="2016-06" db="UniProtKB">
        <authorList>
            <consortium name="WormBaseParasite"/>
        </authorList>
    </citation>
    <scope>IDENTIFICATION</scope>
</reference>
<keyword evidence="1" id="KW-1185">Reference proteome</keyword>
<evidence type="ECO:0000313" key="1">
    <source>
        <dbReference type="Proteomes" id="UP000050794"/>
    </source>
</evidence>